<dbReference type="InterPro" id="IPR057946">
    <property type="entry name" value="TPR_ZFYVE26"/>
</dbReference>
<feature type="domain" description="FYVE-type" evidence="7">
    <location>
        <begin position="1718"/>
        <end position="1779"/>
    </location>
</feature>
<evidence type="ECO:0000256" key="3">
    <source>
        <dbReference type="ARBA" id="ARBA00022771"/>
    </source>
</evidence>
<dbReference type="InterPro" id="IPR013083">
    <property type="entry name" value="Znf_RING/FYVE/PHD"/>
</dbReference>
<accession>T1KEX8</accession>
<dbReference type="PANTHER" id="PTHR46591">
    <property type="entry name" value="ZINC FINGER FYVE DOMAIN-CONTAINING PROTEIN 26"/>
    <property type="match status" value="1"/>
</dbReference>
<evidence type="ECO:0000313" key="9">
    <source>
        <dbReference type="Proteomes" id="UP000015104"/>
    </source>
</evidence>
<dbReference type="PANTHER" id="PTHR46591:SF1">
    <property type="entry name" value="ZINC FINGER FYVE DOMAIN-CONTAINING PROTEIN 26"/>
    <property type="match status" value="1"/>
</dbReference>
<organism evidence="8 9">
    <name type="scientific">Tetranychus urticae</name>
    <name type="common">Two-spotted spider mite</name>
    <dbReference type="NCBI Taxonomy" id="32264"/>
    <lineage>
        <taxon>Eukaryota</taxon>
        <taxon>Metazoa</taxon>
        <taxon>Ecdysozoa</taxon>
        <taxon>Arthropoda</taxon>
        <taxon>Chelicerata</taxon>
        <taxon>Arachnida</taxon>
        <taxon>Acari</taxon>
        <taxon>Acariformes</taxon>
        <taxon>Trombidiformes</taxon>
        <taxon>Prostigmata</taxon>
        <taxon>Eleutherengona</taxon>
        <taxon>Raphignathae</taxon>
        <taxon>Tetranychoidea</taxon>
        <taxon>Tetranychidae</taxon>
        <taxon>Tetranychus</taxon>
    </lineage>
</organism>
<keyword evidence="2" id="KW-0479">Metal-binding</keyword>
<dbReference type="STRING" id="32264.T1KEX8"/>
<dbReference type="GO" id="GO:0030496">
    <property type="term" value="C:midbody"/>
    <property type="evidence" value="ECO:0007669"/>
    <property type="project" value="TreeGrafter"/>
</dbReference>
<keyword evidence="4" id="KW-0862">Zinc</keyword>
<dbReference type="InterPro" id="IPR028730">
    <property type="entry name" value="ZFYVE26"/>
</dbReference>
<dbReference type="InterPro" id="IPR011011">
    <property type="entry name" value="Znf_FYVE_PHD"/>
</dbReference>
<evidence type="ECO:0000256" key="2">
    <source>
        <dbReference type="ARBA" id="ARBA00022723"/>
    </source>
</evidence>
<keyword evidence="1" id="KW-0597">Phosphoprotein</keyword>
<dbReference type="InterPro" id="IPR000306">
    <property type="entry name" value="Znf_FYVE"/>
</dbReference>
<dbReference type="SUPFAM" id="SSF57903">
    <property type="entry name" value="FYVE/PHD zinc finger"/>
    <property type="match status" value="1"/>
</dbReference>
<dbReference type="GO" id="GO:0005765">
    <property type="term" value="C:lysosomal membrane"/>
    <property type="evidence" value="ECO:0007669"/>
    <property type="project" value="TreeGrafter"/>
</dbReference>
<feature type="region of interest" description="Disordered" evidence="6">
    <location>
        <begin position="1"/>
        <end position="20"/>
    </location>
</feature>
<dbReference type="GO" id="GO:0032266">
    <property type="term" value="F:phosphatidylinositol-3-phosphate binding"/>
    <property type="evidence" value="ECO:0007669"/>
    <property type="project" value="InterPro"/>
</dbReference>
<dbReference type="GO" id="GO:0000724">
    <property type="term" value="P:double-strand break repair via homologous recombination"/>
    <property type="evidence" value="ECO:0007669"/>
    <property type="project" value="InterPro"/>
</dbReference>
<dbReference type="Gene3D" id="3.30.40.10">
    <property type="entry name" value="Zinc/RING finger domain, C3HC4 (zinc finger)"/>
    <property type="match status" value="1"/>
</dbReference>
<evidence type="ECO:0000256" key="1">
    <source>
        <dbReference type="ARBA" id="ARBA00022553"/>
    </source>
</evidence>
<protein>
    <recommendedName>
        <fullName evidence="7">FYVE-type domain-containing protein</fullName>
    </recommendedName>
</protein>
<keyword evidence="9" id="KW-1185">Reference proteome</keyword>
<dbReference type="Pfam" id="PF25569">
    <property type="entry name" value="TPR_ZFYVE26"/>
    <property type="match status" value="1"/>
</dbReference>
<proteinExistence type="predicted"/>
<dbReference type="SMART" id="SM00064">
    <property type="entry name" value="FYVE"/>
    <property type="match status" value="1"/>
</dbReference>
<dbReference type="GO" id="GO:0000281">
    <property type="term" value="P:mitotic cytokinesis"/>
    <property type="evidence" value="ECO:0007669"/>
    <property type="project" value="InterPro"/>
</dbReference>
<dbReference type="HOGENOM" id="CLU_228876_0_0_1"/>
<keyword evidence="3 5" id="KW-0863">Zinc-finger</keyword>
<dbReference type="eggNOG" id="KOG1811">
    <property type="taxonomic scope" value="Eukaryota"/>
</dbReference>
<dbReference type="GO" id="GO:0005813">
    <property type="term" value="C:centrosome"/>
    <property type="evidence" value="ECO:0007669"/>
    <property type="project" value="TreeGrafter"/>
</dbReference>
<evidence type="ECO:0000256" key="5">
    <source>
        <dbReference type="PROSITE-ProRule" id="PRU00091"/>
    </source>
</evidence>
<reference evidence="8" key="2">
    <citation type="submission" date="2015-06" db="UniProtKB">
        <authorList>
            <consortium name="EnsemblMetazoa"/>
        </authorList>
    </citation>
    <scope>IDENTIFICATION</scope>
</reference>
<dbReference type="GO" id="GO:0008270">
    <property type="term" value="F:zinc ion binding"/>
    <property type="evidence" value="ECO:0007669"/>
    <property type="project" value="UniProtKB-KW"/>
</dbReference>
<dbReference type="PROSITE" id="PS50178">
    <property type="entry name" value="ZF_FYVE"/>
    <property type="match status" value="1"/>
</dbReference>
<reference evidence="9" key="1">
    <citation type="submission" date="2011-08" db="EMBL/GenBank/DDBJ databases">
        <authorList>
            <person name="Rombauts S."/>
        </authorList>
    </citation>
    <scope>NUCLEOTIDE SEQUENCE</scope>
    <source>
        <strain evidence="9">London</strain>
    </source>
</reference>
<dbReference type="EnsemblMetazoa" id="tetur10g01120.1">
    <property type="protein sequence ID" value="tetur10g01120.1"/>
    <property type="gene ID" value="tetur10g01120"/>
</dbReference>
<dbReference type="InterPro" id="IPR017455">
    <property type="entry name" value="Znf_FYVE-rel"/>
</dbReference>
<evidence type="ECO:0000256" key="6">
    <source>
        <dbReference type="SAM" id="MobiDB-lite"/>
    </source>
</evidence>
<dbReference type="Pfam" id="PF01363">
    <property type="entry name" value="FYVE"/>
    <property type="match status" value="1"/>
</dbReference>
<evidence type="ECO:0000259" key="7">
    <source>
        <dbReference type="PROSITE" id="PS50178"/>
    </source>
</evidence>
<sequence length="2454" mass="278265">MMDPESPVESDGHQHHPPSMLDDGLLIEFVRNVRKTWAEKLESMVEDYLVQFETNSNSQIIFIINFLLAAWFSEIEETDDLRRNRINYVFNQLLLRIDSKTANSDFSNRWLIYKLMENLNIKVDQSKWSVVNLQITLRQEEIGRELLQFIEPASTIDVDQLISIIKSIIKANPWFGELVVENLKTYPFLKVRSITDPDISRKDYNLGLAICQCLEEAIERSDYASVYKLINIVPDDEINSNEILTSLRKLIQAILTSDYEILDLDQFYSAIVGRSTDKLAKLVSQMDWKLRAQGDPYMYHDGRINSSMVSPILNKKLSRASNASDATLRSINDLPDGKLFNIILDHETKEWNVDNCFLLATIEKKHFLLELLSAPFSHFHVIPDELKLIFLLEIIYNSPNPHHFNQSHFSAKSSFSSTVHFSESFHDSSEANKSFNELRELINSFWFNSLLESKPILSYVKAKLQWIFKCIDLCLKIDPNLKYWDNLGVIFKMLSQGASPLTVFNKFGILNAALESESGNNDVNKEALDLLTESGQSELMIWYGYLAVKLAVMWIFNNNSTEEEIIDLPNQISSLINKILPLSFRLEVLENLYSLLFLTSRDVIEPYLPGSSEEIYTDENGSQQQETSDDIIEISSVKTTPATASDSIYSNSSLNASSILPALSDSSSSTFMFPNSLIPAYLILLKDCVLKAQASLFAFKRRLNDSKTETSEKGFNDVFVESAIVGYDECKSRLRSLMDYINDSQWRYSVIEPAIVEQRVSAVAVNSAIVADNHDDLSPSISRGETEDAAEKSILESDEIPDELPKEESKKDEFFSSLIPCMLASPDQLLRYCLIENQIERAKQVYKLFADSLADTEEAFELLITEKTLELTQKCRGFFTTSKTPVSPKSPNSAQSPRSSKITQIQKILHDFLTKMDEQTHGDVDTNRLLIDYSICSASCLEFSEIILESCFQSKNLDSKNEYEEIMYEFINRVTSLLLLFKDSETLRTTSLATLFSLYSDSSLFTNPKILIAEKGRISAIKRYLNDLRSLLIADPVDPTTLSSPVSPDSRPLTIQYQKLISCFPSGKFNYLKALFYHVRKVSEALSEAQKRSENFARALVSADSISMSTLSKHGTYFSVLYKSPSAILCSLVIKYGISPKVVDDLATDMKVDLLGTLCSVTCPQIPTTSKHDDSSCDFTLIDSFHPALCELIQCYLTGSHSMENSVLIQNHFDDERTSQDESEKSIIKNQELINYFRTKSWVLVSLLKLLGLISVDEDTKDKEGSVGSDMILNPQSPLQKWLSLVKTTIGTNSREDPISLTALALHPRIPVHNSTVMRALERCAINHDYIQIHRMLQLLDLKNANSSLEALSTALLLKLTKETNEVKYALQMSCARTMRDLVVELIFNTSSYSDTSNAERALKSAISRAEKNPIQSESSPVLDSLRSALKTINIYAKIATLSGLKSWKDAYDNLSEVDILTILKSKKCYSLTAAWDETMKKNKQVSAFNRIFSATNLQMDAELDLEVERLRYELLLLAFCEKSSQKSSTNLDTSTSSSSSLSDLKILISAIREVHLDPCLLIEKILPAVDDWDAKEILVKYLLQDPSIQSQADKIDHYNDYFLGIKIIKTLRPEARIYYEQLTVKPLLVVEQMLMNLEYESLEKVIRAQRLIKCDHLIEIYARKAVDVEIVDNDSMTGSETTLISSSILTEPFGPHNSPTVFRMPATVPSKEQWIPDSKVSVCMLCKLEKFSMFNRKHHCRRCGRVVCGTCSQKFLLIPEISVRQAVRVCDDCHTQTKLDSASQSRKESISSSTSSSGEPTVEWILSSAEHDNESIRDEFYFESAPSSSLCLSLLKLHSDKKQCAKVIIEQLSRPLFEILSSNRVDYGLIINLIKSLLLSAKVLINDEESKLIIEIDFLLSRVDIVKMLVEGNCPHRDLIAHVISKEDASLRLQEKLVEMERFDLAYHIATKYGTNLKQIWKTWAMVCLKHCQFADARKKFKPCFGSKSTNNKSDINSKLLQEIFQVFETIKEKVNQLPLRDRCKAIKTGQIVNLGRQTKVPNPDDGCLPQVLIDEGLFYLKNYGSKEDELRFYVQFGLLKNAVQLFLAEPNNGAFNNLFVTKLLLPCTQTGSFKKLLSTFTSVDPTLAKSWKYWIYACKYLSSNNFYHILHGIQVFMGDYIRAAMTQINFFISPKVTDYSQLHSRLDHLAQAKQHCQDFLSNRGQLNKGCLAFSSQEVTKQINVINLQIDITNKLFAKKITLPSALVDIADEKETVDLKEAKKFRSAIEKETSNNGSSPLFVPTLLDDNIASKIQLTVLVILELGSNISEGLEMAQQIIQNYSLDITHVYRLCGKVLAQSNKVNLVQLVNQLIDCIRLSHDPSESINLCDDMLATTIRYTTEPQLSDQLIKMMNNDLNKIDAYILTEKLKSAYLLAVRLHRIDDVRRVLDASVRLKQDNLTKICQLWLDKNC</sequence>
<dbReference type="Proteomes" id="UP000015104">
    <property type="component" value="Unassembled WGS sequence"/>
</dbReference>
<dbReference type="GO" id="GO:0032465">
    <property type="term" value="P:regulation of cytokinesis"/>
    <property type="evidence" value="ECO:0007669"/>
    <property type="project" value="TreeGrafter"/>
</dbReference>
<name>T1KEX8_TETUR</name>
<dbReference type="EMBL" id="CAEY01000030">
    <property type="status" value="NOT_ANNOTATED_CDS"/>
    <property type="molecule type" value="Genomic_DNA"/>
</dbReference>
<evidence type="ECO:0000256" key="4">
    <source>
        <dbReference type="ARBA" id="ARBA00022833"/>
    </source>
</evidence>
<evidence type="ECO:0000313" key="8">
    <source>
        <dbReference type="EnsemblMetazoa" id="tetur10g01120.1"/>
    </source>
</evidence>
<dbReference type="CDD" id="cd15724">
    <property type="entry name" value="FYVE_ZFY26"/>
    <property type="match status" value="1"/>
</dbReference>